<organism evidence="2 3">
    <name type="scientific">Quillaja saponaria</name>
    <name type="common">Soap bark tree</name>
    <dbReference type="NCBI Taxonomy" id="32244"/>
    <lineage>
        <taxon>Eukaryota</taxon>
        <taxon>Viridiplantae</taxon>
        <taxon>Streptophyta</taxon>
        <taxon>Embryophyta</taxon>
        <taxon>Tracheophyta</taxon>
        <taxon>Spermatophyta</taxon>
        <taxon>Magnoliopsida</taxon>
        <taxon>eudicotyledons</taxon>
        <taxon>Gunneridae</taxon>
        <taxon>Pentapetalae</taxon>
        <taxon>rosids</taxon>
        <taxon>fabids</taxon>
        <taxon>Fabales</taxon>
        <taxon>Quillajaceae</taxon>
        <taxon>Quillaja</taxon>
    </lineage>
</organism>
<gene>
    <name evidence="2" type="ORF">O6P43_028885</name>
</gene>
<keyword evidence="3" id="KW-1185">Reference proteome</keyword>
<dbReference type="AlphaFoldDB" id="A0AAD7KZ13"/>
<feature type="chain" id="PRO_5042167552" evidence="1">
    <location>
        <begin position="21"/>
        <end position="113"/>
    </location>
</feature>
<dbReference type="EMBL" id="JARAOO010000012">
    <property type="protein sequence ID" value="KAJ7948407.1"/>
    <property type="molecule type" value="Genomic_DNA"/>
</dbReference>
<feature type="signal peptide" evidence="1">
    <location>
        <begin position="1"/>
        <end position="20"/>
    </location>
</feature>
<name>A0AAD7KZ13_QUISA</name>
<evidence type="ECO:0000313" key="2">
    <source>
        <dbReference type="EMBL" id="KAJ7948407.1"/>
    </source>
</evidence>
<protein>
    <submittedName>
        <fullName evidence="2">Uncharacterized protein</fullName>
    </submittedName>
</protein>
<evidence type="ECO:0000256" key="1">
    <source>
        <dbReference type="SAM" id="SignalP"/>
    </source>
</evidence>
<dbReference type="KEGG" id="qsa:O6P43_028885"/>
<reference evidence="2" key="1">
    <citation type="journal article" date="2023" name="Science">
        <title>Elucidation of the pathway for biosynthesis of saponin adjuvants from the soapbark tree.</title>
        <authorList>
            <person name="Reed J."/>
            <person name="Orme A."/>
            <person name="El-Demerdash A."/>
            <person name="Owen C."/>
            <person name="Martin L.B.B."/>
            <person name="Misra R.C."/>
            <person name="Kikuchi S."/>
            <person name="Rejzek M."/>
            <person name="Martin A.C."/>
            <person name="Harkess A."/>
            <person name="Leebens-Mack J."/>
            <person name="Louveau T."/>
            <person name="Stephenson M.J."/>
            <person name="Osbourn A."/>
        </authorList>
    </citation>
    <scope>NUCLEOTIDE SEQUENCE</scope>
    <source>
        <strain evidence="2">S10</strain>
    </source>
</reference>
<accession>A0AAD7KZ13</accession>
<dbReference type="Proteomes" id="UP001163823">
    <property type="component" value="Chromosome 12"/>
</dbReference>
<proteinExistence type="predicted"/>
<evidence type="ECO:0000313" key="3">
    <source>
        <dbReference type="Proteomes" id="UP001163823"/>
    </source>
</evidence>
<sequence>MLVKIQHWKLVFLCCHSVSGDCVLDRDLRFRVDSYLVYGDMKLPVHGFKFSVDVWWKLSKPQAILPMQYGNFFFPLSELLLHFYTNLFKILGVIQRLSVIRVLEVIVGSNVSH</sequence>
<keyword evidence="1" id="KW-0732">Signal</keyword>
<comment type="caution">
    <text evidence="2">The sequence shown here is derived from an EMBL/GenBank/DDBJ whole genome shotgun (WGS) entry which is preliminary data.</text>
</comment>